<gene>
    <name evidence="2" type="ORF">A5685_10490</name>
</gene>
<name>A0A1A2RWD7_9MYCO</name>
<evidence type="ECO:0000256" key="1">
    <source>
        <dbReference type="SAM" id="Phobius"/>
    </source>
</evidence>
<dbReference type="InterPro" id="IPR009339">
    <property type="entry name" value="DUF998"/>
</dbReference>
<reference evidence="2 3" key="1">
    <citation type="submission" date="2016-06" db="EMBL/GenBank/DDBJ databases">
        <authorList>
            <person name="Kjaerup R.B."/>
            <person name="Dalgaard T.S."/>
            <person name="Juul-Madsen H.R."/>
        </authorList>
    </citation>
    <scope>NUCLEOTIDE SEQUENCE [LARGE SCALE GENOMIC DNA]</scope>
    <source>
        <strain evidence="2 3">E2464</strain>
    </source>
</reference>
<dbReference type="AlphaFoldDB" id="A0A1A2RWD7"/>
<evidence type="ECO:0000313" key="3">
    <source>
        <dbReference type="Proteomes" id="UP000093861"/>
    </source>
</evidence>
<evidence type="ECO:0000313" key="2">
    <source>
        <dbReference type="EMBL" id="OBH55857.1"/>
    </source>
</evidence>
<proteinExistence type="predicted"/>
<dbReference type="Proteomes" id="UP000093861">
    <property type="component" value="Unassembled WGS sequence"/>
</dbReference>
<organism evidence="2 3">
    <name type="scientific">Mycobacterium colombiense</name>
    <dbReference type="NCBI Taxonomy" id="339268"/>
    <lineage>
        <taxon>Bacteria</taxon>
        <taxon>Bacillati</taxon>
        <taxon>Actinomycetota</taxon>
        <taxon>Actinomycetes</taxon>
        <taxon>Mycobacteriales</taxon>
        <taxon>Mycobacteriaceae</taxon>
        <taxon>Mycobacterium</taxon>
        <taxon>Mycobacterium avium complex (MAC)</taxon>
    </lineage>
</organism>
<dbReference type="Pfam" id="PF06197">
    <property type="entry name" value="DUF998"/>
    <property type="match status" value="1"/>
</dbReference>
<comment type="caution">
    <text evidence="2">The sequence shown here is derived from an EMBL/GenBank/DDBJ whole genome shotgun (WGS) entry which is preliminary data.</text>
</comment>
<feature type="transmembrane region" description="Helical" evidence="1">
    <location>
        <begin position="16"/>
        <end position="37"/>
    </location>
</feature>
<protein>
    <recommendedName>
        <fullName evidence="4">DUF998 domain-containing protein</fullName>
    </recommendedName>
</protein>
<keyword evidence="1" id="KW-1133">Transmembrane helix</keyword>
<feature type="transmembrane region" description="Helical" evidence="1">
    <location>
        <begin position="159"/>
        <end position="176"/>
    </location>
</feature>
<sequence length="231" mass="24000">MATNMEQHNLAGARGAALWVVAAMGFLVLEAIAAAAFEPAYSYARNYISDLGLPSGALVHGDPIYSPRAYLMHAAFYLQGVLFLLGALLIVGIPDNPRARMFLGTVATNAMGNIVVGSVPSGTAHIAGAVLAIVGGNAAILVGSGVIGPLTAWRGYRGVSKAIAGLGLLCFAMLMIKSATAKTYLLPDGAWERGSVYSITGWQLLTAACLLTRSTRAAARSGSRQRPGPRR</sequence>
<keyword evidence="1" id="KW-0472">Membrane</keyword>
<dbReference type="EMBL" id="LZJS01000133">
    <property type="protein sequence ID" value="OBH55857.1"/>
    <property type="molecule type" value="Genomic_DNA"/>
</dbReference>
<feature type="transmembrane region" description="Helical" evidence="1">
    <location>
        <begin position="126"/>
        <end position="147"/>
    </location>
</feature>
<evidence type="ECO:0008006" key="4">
    <source>
        <dbReference type="Google" id="ProtNLM"/>
    </source>
</evidence>
<keyword evidence="1" id="KW-0812">Transmembrane</keyword>
<feature type="transmembrane region" description="Helical" evidence="1">
    <location>
        <begin position="74"/>
        <end position="94"/>
    </location>
</feature>
<accession>A0A1A2RWD7</accession>
<dbReference type="RefSeq" id="WP_064953588.1">
    <property type="nucleotide sequence ID" value="NZ_LZJS01000133.1"/>
</dbReference>
<feature type="transmembrane region" description="Helical" evidence="1">
    <location>
        <begin position="196"/>
        <end position="214"/>
    </location>
</feature>